<dbReference type="Proteomes" id="UP000293360">
    <property type="component" value="Unassembled WGS sequence"/>
</dbReference>
<evidence type="ECO:0000313" key="5">
    <source>
        <dbReference type="Proteomes" id="UP000293360"/>
    </source>
</evidence>
<dbReference type="OrthoDB" id="191139at2759"/>
<evidence type="ECO:0008006" key="6">
    <source>
        <dbReference type="Google" id="ProtNLM"/>
    </source>
</evidence>
<evidence type="ECO:0000256" key="2">
    <source>
        <dbReference type="ARBA" id="ARBA00022857"/>
    </source>
</evidence>
<dbReference type="AlphaFoldDB" id="A0A4Q4TGF4"/>
<dbReference type="PRINTS" id="PR00081">
    <property type="entry name" value="GDHRDH"/>
</dbReference>
<dbReference type="Gene3D" id="3.40.50.720">
    <property type="entry name" value="NAD(P)-binding Rossmann-like Domain"/>
    <property type="match status" value="1"/>
</dbReference>
<keyword evidence="5" id="KW-1185">Reference proteome</keyword>
<proteinExistence type="inferred from homology"/>
<comment type="caution">
    <text evidence="4">The sequence shown here is derived from an EMBL/GenBank/DDBJ whole genome shotgun (WGS) entry which is preliminary data.</text>
</comment>
<evidence type="ECO:0000256" key="3">
    <source>
        <dbReference type="ARBA" id="ARBA00023002"/>
    </source>
</evidence>
<keyword evidence="2" id="KW-0521">NADP</keyword>
<reference evidence="4 5" key="1">
    <citation type="submission" date="2018-06" db="EMBL/GenBank/DDBJ databases">
        <title>Complete Genomes of Monosporascus.</title>
        <authorList>
            <person name="Robinson A.J."/>
            <person name="Natvig D.O."/>
        </authorList>
    </citation>
    <scope>NUCLEOTIDE SEQUENCE [LARGE SCALE GENOMIC DNA]</scope>
    <source>
        <strain evidence="4 5">CBS 110550</strain>
    </source>
</reference>
<keyword evidence="3" id="KW-0560">Oxidoreductase</keyword>
<dbReference type="Pfam" id="PF00106">
    <property type="entry name" value="adh_short"/>
    <property type="match status" value="1"/>
</dbReference>
<comment type="similarity">
    <text evidence="1">Belongs to the short-chain dehydrogenases/reductases (SDR) family.</text>
</comment>
<protein>
    <recommendedName>
        <fullName evidence="6">Ketoreductase (KR) domain-containing protein</fullName>
    </recommendedName>
</protein>
<dbReference type="STRING" id="155417.A0A4Q4TGF4"/>
<dbReference type="SUPFAM" id="SSF51735">
    <property type="entry name" value="NAD(P)-binding Rossmann-fold domains"/>
    <property type="match status" value="1"/>
</dbReference>
<sequence>MGAQFSQFFPPKPTFTGADVEAQDGKVFLITGGASGIGYELAKILYGKNARVYIAGRSEENARQAIRDIRSAVPTTGGSLEFLQLDLADLGSIKASVDAFKERESKLDILWNNAGVSQPPLGSVSKQGIELQLATNCLGPFLLTQLLVPLLEAASSANGSGLPGSVRVVWTSSQMVELSAPSQGLVMSEVRAPPRDKARNYVNSKTGNVFLASEFARRTGSPRSIISVCQNPGAAATKLFRHTPWLNYVAFPLLHKASLAALTALYAGLSKDITPDLNGCYVVPWGRIHENLRADLVEAMNPEGEGGSGRAKEFWDFCAEMTRDYC</sequence>
<evidence type="ECO:0000313" key="4">
    <source>
        <dbReference type="EMBL" id="RYP05242.1"/>
    </source>
</evidence>
<accession>A0A4Q4TGF4</accession>
<dbReference type="InterPro" id="IPR036291">
    <property type="entry name" value="NAD(P)-bd_dom_sf"/>
</dbReference>
<dbReference type="InterPro" id="IPR002347">
    <property type="entry name" value="SDR_fam"/>
</dbReference>
<dbReference type="GO" id="GO:0016491">
    <property type="term" value="F:oxidoreductase activity"/>
    <property type="evidence" value="ECO:0007669"/>
    <property type="project" value="UniProtKB-KW"/>
</dbReference>
<dbReference type="EMBL" id="QJNU01000175">
    <property type="protein sequence ID" value="RYP05242.1"/>
    <property type="molecule type" value="Genomic_DNA"/>
</dbReference>
<dbReference type="PANTHER" id="PTHR24320">
    <property type="entry name" value="RETINOL DEHYDROGENASE"/>
    <property type="match status" value="1"/>
</dbReference>
<dbReference type="PANTHER" id="PTHR24320:SF236">
    <property type="entry name" value="SHORT-CHAIN DEHYDROGENASE-RELATED"/>
    <property type="match status" value="1"/>
</dbReference>
<organism evidence="4 5">
    <name type="scientific">Monosporascus ibericus</name>
    <dbReference type="NCBI Taxonomy" id="155417"/>
    <lineage>
        <taxon>Eukaryota</taxon>
        <taxon>Fungi</taxon>
        <taxon>Dikarya</taxon>
        <taxon>Ascomycota</taxon>
        <taxon>Pezizomycotina</taxon>
        <taxon>Sordariomycetes</taxon>
        <taxon>Xylariomycetidae</taxon>
        <taxon>Xylariales</taxon>
        <taxon>Xylariales incertae sedis</taxon>
        <taxon>Monosporascus</taxon>
    </lineage>
</organism>
<gene>
    <name evidence="4" type="ORF">DL764_003949</name>
</gene>
<evidence type="ECO:0000256" key="1">
    <source>
        <dbReference type="ARBA" id="ARBA00006484"/>
    </source>
</evidence>
<name>A0A4Q4TGF4_9PEZI</name>